<dbReference type="OrthoDB" id="10343421at2759"/>
<protein>
    <recommendedName>
        <fullName evidence="4">UBA domain-containing protein</fullName>
    </recommendedName>
</protein>
<evidence type="ECO:0000256" key="1">
    <source>
        <dbReference type="SAM" id="Coils"/>
    </source>
</evidence>
<gene>
    <name evidence="2" type="ORF">Esi_0274_0030</name>
</gene>
<name>D7FUM7_ECTSI</name>
<dbReference type="Pfam" id="PF14555">
    <property type="entry name" value="UBA_4"/>
    <property type="match status" value="1"/>
</dbReference>
<dbReference type="AlphaFoldDB" id="D7FUM7"/>
<evidence type="ECO:0008006" key="4">
    <source>
        <dbReference type="Google" id="ProtNLM"/>
    </source>
</evidence>
<evidence type="ECO:0000313" key="3">
    <source>
        <dbReference type="Proteomes" id="UP000002630"/>
    </source>
</evidence>
<keyword evidence="3" id="KW-1185">Reference proteome</keyword>
<reference evidence="2 3" key="1">
    <citation type="journal article" date="2010" name="Nature">
        <title>The Ectocarpus genome and the independent evolution of multicellularity in brown algae.</title>
        <authorList>
            <person name="Cock J.M."/>
            <person name="Sterck L."/>
            <person name="Rouze P."/>
            <person name="Scornet D."/>
            <person name="Allen A.E."/>
            <person name="Amoutzias G."/>
            <person name="Anthouard V."/>
            <person name="Artiguenave F."/>
            <person name="Aury J.M."/>
            <person name="Badger J.H."/>
            <person name="Beszteri B."/>
            <person name="Billiau K."/>
            <person name="Bonnet E."/>
            <person name="Bothwell J.H."/>
            <person name="Bowler C."/>
            <person name="Boyen C."/>
            <person name="Brownlee C."/>
            <person name="Carrano C.J."/>
            <person name="Charrier B."/>
            <person name="Cho G.Y."/>
            <person name="Coelho S.M."/>
            <person name="Collen J."/>
            <person name="Corre E."/>
            <person name="Da Silva C."/>
            <person name="Delage L."/>
            <person name="Delaroque N."/>
            <person name="Dittami S.M."/>
            <person name="Doulbeau S."/>
            <person name="Elias M."/>
            <person name="Farnham G."/>
            <person name="Gachon C.M."/>
            <person name="Gschloessl B."/>
            <person name="Heesch S."/>
            <person name="Jabbari K."/>
            <person name="Jubin C."/>
            <person name="Kawai H."/>
            <person name="Kimura K."/>
            <person name="Kloareg B."/>
            <person name="Kupper F.C."/>
            <person name="Lang D."/>
            <person name="Le Bail A."/>
            <person name="Leblanc C."/>
            <person name="Lerouge P."/>
            <person name="Lohr M."/>
            <person name="Lopez P.J."/>
            <person name="Martens C."/>
            <person name="Maumus F."/>
            <person name="Michel G."/>
            <person name="Miranda-Saavedra D."/>
            <person name="Morales J."/>
            <person name="Moreau H."/>
            <person name="Motomura T."/>
            <person name="Nagasato C."/>
            <person name="Napoli C.A."/>
            <person name="Nelson D.R."/>
            <person name="Nyvall-Collen P."/>
            <person name="Peters A.F."/>
            <person name="Pommier C."/>
            <person name="Potin P."/>
            <person name="Poulain J."/>
            <person name="Quesneville H."/>
            <person name="Read B."/>
            <person name="Rensing S.A."/>
            <person name="Ritter A."/>
            <person name="Rousvoal S."/>
            <person name="Samanta M."/>
            <person name="Samson G."/>
            <person name="Schroeder D.C."/>
            <person name="Segurens B."/>
            <person name="Strittmatter M."/>
            <person name="Tonon T."/>
            <person name="Tregear J.W."/>
            <person name="Valentin K."/>
            <person name="von Dassow P."/>
            <person name="Yamagishi T."/>
            <person name="Van de Peer Y."/>
            <person name="Wincker P."/>
        </authorList>
    </citation>
    <scope>NUCLEOTIDE SEQUENCE [LARGE SCALE GENOMIC DNA]</scope>
    <source>
        <strain evidence="3">Ec32 / CCAP1310/4</strain>
    </source>
</reference>
<dbReference type="EMBL" id="FN649752">
    <property type="protein sequence ID" value="CBJ31694.1"/>
    <property type="molecule type" value="Genomic_DNA"/>
</dbReference>
<keyword evidence="1" id="KW-0175">Coiled coil</keyword>
<sequence>MEITHSKGTLYPALQLSSFRVRRDSLPPAFELPQEVARAVNEPLPALRSTSVAREALRESETLLRENEREQRAAEEKIAREQALMEEELTRIVEETEQRKSKENAAKAKKVRDMMSLMGVSDRYAAEVRLERCGWDYEKAATAFLETVN</sequence>
<evidence type="ECO:0000313" key="2">
    <source>
        <dbReference type="EMBL" id="CBJ31694.1"/>
    </source>
</evidence>
<feature type="coiled-coil region" evidence="1">
    <location>
        <begin position="53"/>
        <end position="106"/>
    </location>
</feature>
<accession>D7FUM7</accession>
<dbReference type="EMBL" id="FN648458">
    <property type="protein sequence ID" value="CBJ31694.1"/>
    <property type="molecule type" value="Genomic_DNA"/>
</dbReference>
<dbReference type="InParanoid" id="D7FUM7"/>
<organism evidence="2 3">
    <name type="scientific">Ectocarpus siliculosus</name>
    <name type="common">Brown alga</name>
    <name type="synonym">Conferva siliculosa</name>
    <dbReference type="NCBI Taxonomy" id="2880"/>
    <lineage>
        <taxon>Eukaryota</taxon>
        <taxon>Sar</taxon>
        <taxon>Stramenopiles</taxon>
        <taxon>Ochrophyta</taxon>
        <taxon>PX clade</taxon>
        <taxon>Phaeophyceae</taxon>
        <taxon>Ectocarpales</taxon>
        <taxon>Ectocarpaceae</taxon>
        <taxon>Ectocarpus</taxon>
    </lineage>
</organism>
<proteinExistence type="predicted"/>
<dbReference type="Proteomes" id="UP000002630">
    <property type="component" value="Linkage Group LG27"/>
</dbReference>